<keyword evidence="3" id="KW-1185">Reference proteome</keyword>
<keyword evidence="1" id="KW-0732">Signal</keyword>
<dbReference type="RefSeq" id="XP_070921099.1">
    <property type="nucleotide sequence ID" value="XM_071064998.1"/>
</dbReference>
<sequence length="172" mass="17964">MKLTAVLTPLAFASAALADGAAIIGALAEVNDATVQLGEKVGSWTGDILGTLPIVAESTSLLIKVKKGTKTAEESEALDFLQAIDVATATYGLVGSVNATMTNLINAKPKFDKLLMSPIIFINLGLQRKATTEMSEAIISKVPVELQAIAQDLVAPIDASFELAIDAFHPLD</sequence>
<feature type="signal peptide" evidence="1">
    <location>
        <begin position="1"/>
        <end position="18"/>
    </location>
</feature>
<dbReference type="PANTHER" id="PTHR38123">
    <property type="entry name" value="CELL WALL SERINE-THREONINE-RICH GALACTOMANNOPROTEIN MP1 (AFU_ORTHOLOGUE AFUA_4G03240)"/>
    <property type="match status" value="1"/>
</dbReference>
<dbReference type="GeneID" id="98180321"/>
<feature type="chain" id="PRO_5045473681" evidence="1">
    <location>
        <begin position="19"/>
        <end position="172"/>
    </location>
</feature>
<accession>A0ABQ0GNM8</accession>
<dbReference type="PANTHER" id="PTHR38123:SF6">
    <property type="entry name" value="CELL WALL SERINE-THREONINE-RICH GALACTOMANNOPROTEIN MP1 (AFU_ORTHOLOGUE AFUA_4G03240)"/>
    <property type="match status" value="1"/>
</dbReference>
<organism evidence="2 3">
    <name type="scientific">Madurella fahalii</name>
    <dbReference type="NCBI Taxonomy" id="1157608"/>
    <lineage>
        <taxon>Eukaryota</taxon>
        <taxon>Fungi</taxon>
        <taxon>Dikarya</taxon>
        <taxon>Ascomycota</taxon>
        <taxon>Pezizomycotina</taxon>
        <taxon>Sordariomycetes</taxon>
        <taxon>Sordariomycetidae</taxon>
        <taxon>Sordariales</taxon>
        <taxon>Sordariales incertae sedis</taxon>
        <taxon>Madurella</taxon>
    </lineage>
</organism>
<proteinExistence type="predicted"/>
<evidence type="ECO:0000313" key="2">
    <source>
        <dbReference type="EMBL" id="GAB1319369.1"/>
    </source>
</evidence>
<reference evidence="2 3" key="1">
    <citation type="submission" date="2024-09" db="EMBL/GenBank/DDBJ databases">
        <title>Itraconazole resistance in Madurella fahalii resulting from another homologue of gene encoding cytochrome P450 14-alpha sterol demethylase (CYP51).</title>
        <authorList>
            <person name="Yoshioka I."/>
            <person name="Fahal A.H."/>
            <person name="Kaneko S."/>
            <person name="Yaguchi T."/>
        </authorList>
    </citation>
    <scope>NUCLEOTIDE SEQUENCE [LARGE SCALE GENOMIC DNA]</scope>
    <source>
        <strain evidence="2 3">IFM 68171</strain>
    </source>
</reference>
<dbReference type="EMBL" id="BAAFSV010000005">
    <property type="protein sequence ID" value="GAB1319369.1"/>
    <property type="molecule type" value="Genomic_DNA"/>
</dbReference>
<comment type="caution">
    <text evidence="2">The sequence shown here is derived from an EMBL/GenBank/DDBJ whole genome shotgun (WGS) entry which is preliminary data.</text>
</comment>
<evidence type="ECO:0000313" key="3">
    <source>
        <dbReference type="Proteomes" id="UP001628179"/>
    </source>
</evidence>
<dbReference type="Proteomes" id="UP001628179">
    <property type="component" value="Unassembled WGS sequence"/>
</dbReference>
<dbReference type="InterPro" id="IPR021054">
    <property type="entry name" value="Cell_wall_mannoprotein_1"/>
</dbReference>
<name>A0ABQ0GNM8_9PEZI</name>
<dbReference type="Gene3D" id="1.20.1280.140">
    <property type="match status" value="1"/>
</dbReference>
<gene>
    <name evidence="2" type="ORF">MFIFM68171_09579</name>
</gene>
<evidence type="ECO:0000256" key="1">
    <source>
        <dbReference type="SAM" id="SignalP"/>
    </source>
</evidence>
<dbReference type="Pfam" id="PF12296">
    <property type="entry name" value="HsbA"/>
    <property type="match status" value="1"/>
</dbReference>
<protein>
    <submittedName>
        <fullName evidence="2">Antigenic cell wall galactomannoprotein</fullName>
    </submittedName>
</protein>